<dbReference type="EMBL" id="KN818328">
    <property type="protein sequence ID" value="KIL58849.1"/>
    <property type="molecule type" value="Genomic_DNA"/>
</dbReference>
<name>A0A0C2SXI1_AMAMK</name>
<evidence type="ECO:0000313" key="2">
    <source>
        <dbReference type="Proteomes" id="UP000054549"/>
    </source>
</evidence>
<accession>A0A0C2SXI1</accession>
<dbReference type="Proteomes" id="UP000054549">
    <property type="component" value="Unassembled WGS sequence"/>
</dbReference>
<gene>
    <name evidence="1" type="ORF">M378DRAFT_1023849</name>
</gene>
<reference evidence="1 2" key="1">
    <citation type="submission" date="2014-04" db="EMBL/GenBank/DDBJ databases">
        <title>Evolutionary Origins and Diversification of the Mycorrhizal Mutualists.</title>
        <authorList>
            <consortium name="DOE Joint Genome Institute"/>
            <consortium name="Mycorrhizal Genomics Consortium"/>
            <person name="Kohler A."/>
            <person name="Kuo A."/>
            <person name="Nagy L.G."/>
            <person name="Floudas D."/>
            <person name="Copeland A."/>
            <person name="Barry K.W."/>
            <person name="Cichocki N."/>
            <person name="Veneault-Fourrey C."/>
            <person name="LaButti K."/>
            <person name="Lindquist E.A."/>
            <person name="Lipzen A."/>
            <person name="Lundell T."/>
            <person name="Morin E."/>
            <person name="Murat C."/>
            <person name="Riley R."/>
            <person name="Ohm R."/>
            <person name="Sun H."/>
            <person name="Tunlid A."/>
            <person name="Henrissat B."/>
            <person name="Grigoriev I.V."/>
            <person name="Hibbett D.S."/>
            <person name="Martin F."/>
        </authorList>
    </citation>
    <scope>NUCLEOTIDE SEQUENCE [LARGE SCALE GENOMIC DNA]</scope>
    <source>
        <strain evidence="1 2">Koide BX008</strain>
    </source>
</reference>
<proteinExistence type="predicted"/>
<sequence>MEEDQDTLRRAQVYSVILSELNDIWFIQLPEDVRFTLLKFGKINRTLSPLNNSIGCLTFSPLVPNTFASWWLQWEEAFPAGFPLPPSMRHFGPVNMNSAARFIFDSTQQESNLSKAITRAWEAIPDPSRQLMLFCWSGLRSVRLLRNEIAHPNMENSSAKAILRQDFGDNFQSLHAAAGYMADYLFSD</sequence>
<organism evidence="1 2">
    <name type="scientific">Amanita muscaria (strain Koide BX008)</name>
    <dbReference type="NCBI Taxonomy" id="946122"/>
    <lineage>
        <taxon>Eukaryota</taxon>
        <taxon>Fungi</taxon>
        <taxon>Dikarya</taxon>
        <taxon>Basidiomycota</taxon>
        <taxon>Agaricomycotina</taxon>
        <taxon>Agaricomycetes</taxon>
        <taxon>Agaricomycetidae</taxon>
        <taxon>Agaricales</taxon>
        <taxon>Pluteineae</taxon>
        <taxon>Amanitaceae</taxon>
        <taxon>Amanita</taxon>
    </lineage>
</organism>
<protein>
    <submittedName>
        <fullName evidence="1">Uncharacterized protein</fullName>
    </submittedName>
</protein>
<dbReference type="HOGENOM" id="CLU_1440697_0_0_1"/>
<dbReference type="OrthoDB" id="10375143at2759"/>
<keyword evidence="2" id="KW-1185">Reference proteome</keyword>
<dbReference type="InParanoid" id="A0A0C2SXI1"/>
<dbReference type="AlphaFoldDB" id="A0A0C2SXI1"/>
<evidence type="ECO:0000313" key="1">
    <source>
        <dbReference type="EMBL" id="KIL58849.1"/>
    </source>
</evidence>